<organism evidence="2 3">
    <name type="scientific">Devosia neptuniae</name>
    <dbReference type="NCBI Taxonomy" id="191302"/>
    <lineage>
        <taxon>Bacteria</taxon>
        <taxon>Pseudomonadati</taxon>
        <taxon>Pseudomonadota</taxon>
        <taxon>Alphaproteobacteria</taxon>
        <taxon>Hyphomicrobiales</taxon>
        <taxon>Devosiaceae</taxon>
        <taxon>Devosia</taxon>
    </lineage>
</organism>
<reference evidence="2 3" key="1">
    <citation type="submission" date="2022-09" db="EMBL/GenBank/DDBJ databases">
        <title>Interaction between co-microsymbionts with complementary sets of symbiotic genes in legume-rhizobium systems.</title>
        <authorList>
            <person name="Safronova V."/>
            <person name="Sazanova A."/>
            <person name="Afonin A."/>
            <person name="Chirak E."/>
        </authorList>
    </citation>
    <scope>NUCLEOTIDE SEQUENCE [LARGE SCALE GENOMIC DNA]</scope>
    <source>
        <strain evidence="2 3">A18/4-1</strain>
    </source>
</reference>
<dbReference type="Pfam" id="PF09849">
    <property type="entry name" value="DUF2076"/>
    <property type="match status" value="1"/>
</dbReference>
<dbReference type="EMBL" id="CP104965">
    <property type="protein sequence ID" value="UXN69568.1"/>
    <property type="molecule type" value="Genomic_DNA"/>
</dbReference>
<feature type="compositionally biased region" description="Acidic residues" evidence="1">
    <location>
        <begin position="161"/>
        <end position="184"/>
    </location>
</feature>
<gene>
    <name evidence="2" type="ORF">N8A98_20455</name>
</gene>
<dbReference type="Proteomes" id="UP001061862">
    <property type="component" value="Chromosome"/>
</dbReference>
<dbReference type="RefSeq" id="WP_262168107.1">
    <property type="nucleotide sequence ID" value="NZ_CP104965.1"/>
</dbReference>
<evidence type="ECO:0000313" key="3">
    <source>
        <dbReference type="Proteomes" id="UP001061862"/>
    </source>
</evidence>
<protein>
    <submittedName>
        <fullName evidence="2">DUF2076 domain-containing protein</fullName>
    </submittedName>
</protein>
<accession>A0ABY6CHM0</accession>
<feature type="region of interest" description="Disordered" evidence="1">
    <location>
        <begin position="1"/>
        <end position="31"/>
    </location>
</feature>
<feature type="region of interest" description="Disordered" evidence="1">
    <location>
        <begin position="150"/>
        <end position="184"/>
    </location>
</feature>
<evidence type="ECO:0000313" key="2">
    <source>
        <dbReference type="EMBL" id="UXN69568.1"/>
    </source>
</evidence>
<name>A0ABY6CHM0_9HYPH</name>
<dbReference type="InterPro" id="IPR018648">
    <property type="entry name" value="DUF2076"/>
</dbReference>
<proteinExistence type="predicted"/>
<sequence>MLNQQERDAIDDLFDRIEAAASKSPPREAEAEALIQQRLRDYPPSPYYMAQTILVQEQALRAARERIEELEAQQQPSGGFLGGLFGGDEPARPSRRARGPWDQQGGDRDVGRGQGGGFLAGAAQTALGVTGGLLLGSAIAGMLGGDANASEYQADQPLEATPDETDAGDADFGGDDDFDLGGDF</sequence>
<feature type="compositionally biased region" description="Basic and acidic residues" evidence="1">
    <location>
        <begin position="1"/>
        <end position="18"/>
    </location>
</feature>
<evidence type="ECO:0000256" key="1">
    <source>
        <dbReference type="SAM" id="MobiDB-lite"/>
    </source>
</evidence>
<keyword evidence="3" id="KW-1185">Reference proteome</keyword>
<feature type="region of interest" description="Disordered" evidence="1">
    <location>
        <begin position="71"/>
        <end position="117"/>
    </location>
</feature>